<evidence type="ECO:0000313" key="1">
    <source>
        <dbReference type="EnsemblProtists" id="EOD22287"/>
    </source>
</evidence>
<organism evidence="1 2">
    <name type="scientific">Emiliania huxleyi (strain CCMP1516)</name>
    <dbReference type="NCBI Taxonomy" id="280463"/>
    <lineage>
        <taxon>Eukaryota</taxon>
        <taxon>Haptista</taxon>
        <taxon>Haptophyta</taxon>
        <taxon>Prymnesiophyceae</taxon>
        <taxon>Isochrysidales</taxon>
        <taxon>Noelaerhabdaceae</taxon>
        <taxon>Emiliania</taxon>
    </lineage>
</organism>
<protein>
    <submittedName>
        <fullName evidence="1">Uncharacterized protein</fullName>
    </submittedName>
</protein>
<proteinExistence type="predicted"/>
<sequence length="379" mass="38397">MLADGSPEAILLMAEDDEIPEGAPLLESLLQCAASLLDAAGGLLASPEHAHEREALLAAFSQQAVGALHQLVAGRPVALRSLVRIAAHLPANHVPLYTDTLRDIASQRDDAPATVLRPLLQCAVSWNLDAAVLAAVVAALAPSAAAAGAGAKRGRKGGGAKASSSGDAAAELSPALALRVLWSWLENASTRDALLTRTPPEQLAALRDALSATAEAEALAEARRAVYDIMRGQLLLSVLLAEGSALGIYDASLASAVAACVEGALRLAADAGGGGELYTGPLGQLLPHAAKLSYQLVLAVHQHAASDVAPLLGALLRFVASCTLDVLIRSPVCEASLKRCAAELAAEAAAAEAPASPSRLGAAVPSFAQASGRLARALG</sequence>
<dbReference type="KEGG" id="ehx:EMIHUDRAFT_207472"/>
<name>A0A0D3JFK2_EMIH1</name>
<keyword evidence="2" id="KW-1185">Reference proteome</keyword>
<dbReference type="Proteomes" id="UP000013827">
    <property type="component" value="Unassembled WGS sequence"/>
</dbReference>
<reference evidence="1" key="2">
    <citation type="submission" date="2024-10" db="UniProtKB">
        <authorList>
            <consortium name="EnsemblProtists"/>
        </authorList>
    </citation>
    <scope>IDENTIFICATION</scope>
</reference>
<dbReference type="GeneID" id="17267834"/>
<dbReference type="HOGENOM" id="CLU_730446_0_0_1"/>
<dbReference type="EnsemblProtists" id="EOD22287">
    <property type="protein sequence ID" value="EOD22287"/>
    <property type="gene ID" value="EMIHUDRAFT_207472"/>
</dbReference>
<evidence type="ECO:0000313" key="2">
    <source>
        <dbReference type="Proteomes" id="UP000013827"/>
    </source>
</evidence>
<accession>A0A0D3JFK2</accession>
<dbReference type="RefSeq" id="XP_005774716.1">
    <property type="nucleotide sequence ID" value="XM_005774659.1"/>
</dbReference>
<reference evidence="2" key="1">
    <citation type="journal article" date="2013" name="Nature">
        <title>Pan genome of the phytoplankton Emiliania underpins its global distribution.</title>
        <authorList>
            <person name="Read B.A."/>
            <person name="Kegel J."/>
            <person name="Klute M.J."/>
            <person name="Kuo A."/>
            <person name="Lefebvre S.C."/>
            <person name="Maumus F."/>
            <person name="Mayer C."/>
            <person name="Miller J."/>
            <person name="Monier A."/>
            <person name="Salamov A."/>
            <person name="Young J."/>
            <person name="Aguilar M."/>
            <person name="Claverie J.M."/>
            <person name="Frickenhaus S."/>
            <person name="Gonzalez K."/>
            <person name="Herman E.K."/>
            <person name="Lin Y.C."/>
            <person name="Napier J."/>
            <person name="Ogata H."/>
            <person name="Sarno A.F."/>
            <person name="Shmutz J."/>
            <person name="Schroeder D."/>
            <person name="de Vargas C."/>
            <person name="Verret F."/>
            <person name="von Dassow P."/>
            <person name="Valentin K."/>
            <person name="Van de Peer Y."/>
            <person name="Wheeler G."/>
            <person name="Dacks J.B."/>
            <person name="Delwiche C.F."/>
            <person name="Dyhrman S.T."/>
            <person name="Glockner G."/>
            <person name="John U."/>
            <person name="Richards T."/>
            <person name="Worden A.Z."/>
            <person name="Zhang X."/>
            <person name="Grigoriev I.V."/>
            <person name="Allen A.E."/>
            <person name="Bidle K."/>
            <person name="Borodovsky M."/>
            <person name="Bowler C."/>
            <person name="Brownlee C."/>
            <person name="Cock J.M."/>
            <person name="Elias M."/>
            <person name="Gladyshev V.N."/>
            <person name="Groth M."/>
            <person name="Guda C."/>
            <person name="Hadaegh A."/>
            <person name="Iglesias-Rodriguez M.D."/>
            <person name="Jenkins J."/>
            <person name="Jones B.M."/>
            <person name="Lawson T."/>
            <person name="Leese F."/>
            <person name="Lindquist E."/>
            <person name="Lobanov A."/>
            <person name="Lomsadze A."/>
            <person name="Malik S.B."/>
            <person name="Marsh M.E."/>
            <person name="Mackinder L."/>
            <person name="Mock T."/>
            <person name="Mueller-Roeber B."/>
            <person name="Pagarete A."/>
            <person name="Parker M."/>
            <person name="Probert I."/>
            <person name="Quesneville H."/>
            <person name="Raines C."/>
            <person name="Rensing S.A."/>
            <person name="Riano-Pachon D.M."/>
            <person name="Richier S."/>
            <person name="Rokitta S."/>
            <person name="Shiraiwa Y."/>
            <person name="Soanes D.M."/>
            <person name="van der Giezen M."/>
            <person name="Wahlund T.M."/>
            <person name="Williams B."/>
            <person name="Wilson W."/>
            <person name="Wolfe G."/>
            <person name="Wurch L.L."/>
        </authorList>
    </citation>
    <scope>NUCLEOTIDE SEQUENCE</scope>
</reference>
<dbReference type="AlphaFoldDB" id="A0A0D3JFK2"/>
<dbReference type="PaxDb" id="2903-EOD22287"/>